<evidence type="ECO:0000259" key="9">
    <source>
        <dbReference type="PROSITE" id="PS50850"/>
    </source>
</evidence>
<feature type="transmembrane region" description="Helical" evidence="8">
    <location>
        <begin position="380"/>
        <end position="401"/>
    </location>
</feature>
<keyword evidence="4 8" id="KW-0812">Transmembrane</keyword>
<dbReference type="InterPro" id="IPR011701">
    <property type="entry name" value="MFS"/>
</dbReference>
<evidence type="ECO:0000256" key="2">
    <source>
        <dbReference type="ARBA" id="ARBA00007520"/>
    </source>
</evidence>
<comment type="caution">
    <text evidence="10">The sequence shown here is derived from an EMBL/GenBank/DDBJ whole genome shotgun (WGS) entry which is preliminary data.</text>
</comment>
<feature type="transmembrane region" description="Helical" evidence="8">
    <location>
        <begin position="306"/>
        <end position="327"/>
    </location>
</feature>
<keyword evidence="5 8" id="KW-1133">Transmembrane helix</keyword>
<feature type="transmembrane region" description="Helical" evidence="8">
    <location>
        <begin position="347"/>
        <end position="368"/>
    </location>
</feature>
<dbReference type="Proteomes" id="UP000654918">
    <property type="component" value="Unassembled WGS sequence"/>
</dbReference>
<feature type="transmembrane region" description="Helical" evidence="8">
    <location>
        <begin position="469"/>
        <end position="494"/>
    </location>
</feature>
<dbReference type="PANTHER" id="PTHR23501">
    <property type="entry name" value="MAJOR FACILITATOR SUPERFAMILY"/>
    <property type="match status" value="1"/>
</dbReference>
<feature type="transmembrane region" description="Helical" evidence="8">
    <location>
        <begin position="141"/>
        <end position="160"/>
    </location>
</feature>
<evidence type="ECO:0000256" key="6">
    <source>
        <dbReference type="ARBA" id="ARBA00023136"/>
    </source>
</evidence>
<dbReference type="SUPFAM" id="SSF103473">
    <property type="entry name" value="MFS general substrate transporter"/>
    <property type="match status" value="2"/>
</dbReference>
<feature type="compositionally biased region" description="Basic and acidic residues" evidence="7">
    <location>
        <begin position="33"/>
        <end position="47"/>
    </location>
</feature>
<reference evidence="10" key="1">
    <citation type="journal article" date="2020" name="Phytopathology">
        <title>Genome Sequence Resources of Colletotrichum truncatum, C. plurivorum, C. musicola, and C. sojae: Four Species Pathogenic to Soybean (Glycine max).</title>
        <authorList>
            <person name="Rogerio F."/>
            <person name="Boufleur T.R."/>
            <person name="Ciampi-Guillardi M."/>
            <person name="Sukno S.A."/>
            <person name="Thon M.R."/>
            <person name="Massola Junior N.S."/>
            <person name="Baroncelli R."/>
        </authorList>
    </citation>
    <scope>NUCLEOTIDE SEQUENCE</scope>
    <source>
        <strain evidence="10">LFN00145</strain>
    </source>
</reference>
<keyword evidence="6 8" id="KW-0472">Membrane</keyword>
<proteinExistence type="inferred from homology"/>
<feature type="transmembrane region" description="Helical" evidence="8">
    <location>
        <begin position="198"/>
        <end position="218"/>
    </location>
</feature>
<dbReference type="PROSITE" id="PS50850">
    <property type="entry name" value="MFS"/>
    <property type="match status" value="1"/>
</dbReference>
<evidence type="ECO:0000256" key="8">
    <source>
        <dbReference type="SAM" id="Phobius"/>
    </source>
</evidence>
<dbReference type="InterPro" id="IPR036259">
    <property type="entry name" value="MFS_trans_sf"/>
</dbReference>
<evidence type="ECO:0000256" key="5">
    <source>
        <dbReference type="ARBA" id="ARBA00022989"/>
    </source>
</evidence>
<feature type="region of interest" description="Disordered" evidence="7">
    <location>
        <begin position="1"/>
        <end position="48"/>
    </location>
</feature>
<dbReference type="CDD" id="cd17502">
    <property type="entry name" value="MFS_Azr1_MDR_like"/>
    <property type="match status" value="1"/>
</dbReference>
<feature type="domain" description="Major facilitator superfamily (MFS) profile" evidence="9">
    <location>
        <begin position="60"/>
        <end position="568"/>
    </location>
</feature>
<feature type="transmembrane region" description="Helical" evidence="8">
    <location>
        <begin position="271"/>
        <end position="294"/>
    </location>
</feature>
<evidence type="ECO:0000256" key="4">
    <source>
        <dbReference type="ARBA" id="ARBA00022692"/>
    </source>
</evidence>
<feature type="transmembrane region" description="Helical" evidence="8">
    <location>
        <begin position="407"/>
        <end position="430"/>
    </location>
</feature>
<feature type="transmembrane region" description="Helical" evidence="8">
    <location>
        <begin position="172"/>
        <end position="192"/>
    </location>
</feature>
<evidence type="ECO:0000313" key="11">
    <source>
        <dbReference type="Proteomes" id="UP000654918"/>
    </source>
</evidence>
<organism evidence="10 11">
    <name type="scientific">Colletotrichum plurivorum</name>
    <dbReference type="NCBI Taxonomy" id="2175906"/>
    <lineage>
        <taxon>Eukaryota</taxon>
        <taxon>Fungi</taxon>
        <taxon>Dikarya</taxon>
        <taxon>Ascomycota</taxon>
        <taxon>Pezizomycotina</taxon>
        <taxon>Sordariomycetes</taxon>
        <taxon>Hypocreomycetidae</taxon>
        <taxon>Glomerellales</taxon>
        <taxon>Glomerellaceae</taxon>
        <taxon>Colletotrichum</taxon>
        <taxon>Colletotrichum orchidearum species complex</taxon>
    </lineage>
</organism>
<gene>
    <name evidence="10" type="ORF">CPLU01_08743</name>
</gene>
<dbReference type="InterPro" id="IPR020846">
    <property type="entry name" value="MFS_dom"/>
</dbReference>
<evidence type="ECO:0000256" key="7">
    <source>
        <dbReference type="SAM" id="MobiDB-lite"/>
    </source>
</evidence>
<evidence type="ECO:0000313" key="10">
    <source>
        <dbReference type="EMBL" id="KAF6828035.1"/>
    </source>
</evidence>
<feature type="transmembrane region" description="Helical" evidence="8">
    <location>
        <begin position="230"/>
        <end position="251"/>
    </location>
</feature>
<protein>
    <submittedName>
        <fullName evidence="10">MFS multidrug transporter</fullName>
    </submittedName>
</protein>
<dbReference type="GO" id="GO:0022857">
    <property type="term" value="F:transmembrane transporter activity"/>
    <property type="evidence" value="ECO:0007669"/>
    <property type="project" value="InterPro"/>
</dbReference>
<name>A0A8H6NCY9_9PEZI</name>
<feature type="transmembrane region" description="Helical" evidence="8">
    <location>
        <begin position="546"/>
        <end position="566"/>
    </location>
</feature>
<sequence length="586" mass="62811">MQTTQPIHNDDETRTTKKNGGTHTSGGRPLQAQEKDAERQPTTDNDGKPSYVTGYKLILAIGALTLSAILINLDSSILSTATPTITNEFHSVKDIGWYVSSYQLAVSALQPMTGKLFTYFSNKARLPWWNLNKVYSDDIQWTYISFLVLFEAGSLICGLAKSSPVFIAGRAVSGVGASGLFNGSMIIVYGMVPAQTRPFMMGLMLAISQIGMIAGPLIGGSLTQYTSWRWCFWINLPVGGLACFLLASVYIPEHIPKPTARSVLTDRKILQTFDVVGSTILIGTVVQLLLALHFGGSEYSWSSPTVVGLFCGFGAAAILFIGWEYRAGPNALIPLELFLNRVLTCGALMNLCASGLTYIATYFIPIFFQSILGDSPMESGIHMLPSILSSILFTVLSGTIVSKLGYYLPWAIFAAVITAVGCGLMSTWSVTTGTGEWIGYQILYGSGRGLGMQLAIVAIQTVLPPAHVATALTILVFIQGLGISVLISIGNAVFDSTVASEIEIHAPGLDPRAIIKAGATAFRSQVPPQSLADVVKAWAVGYQRTMYIATGLSVGMFLFACGLGLYDARKKSDELVPESKDHGSDA</sequence>
<accession>A0A8H6NCY9</accession>
<dbReference type="EMBL" id="WIGO01000128">
    <property type="protein sequence ID" value="KAF6828035.1"/>
    <property type="molecule type" value="Genomic_DNA"/>
</dbReference>
<dbReference type="Gene3D" id="1.20.1250.20">
    <property type="entry name" value="MFS general substrate transporter like domains"/>
    <property type="match status" value="2"/>
</dbReference>
<dbReference type="Pfam" id="PF07690">
    <property type="entry name" value="MFS_1"/>
    <property type="match status" value="1"/>
</dbReference>
<evidence type="ECO:0000256" key="3">
    <source>
        <dbReference type="ARBA" id="ARBA00022448"/>
    </source>
</evidence>
<evidence type="ECO:0000256" key="1">
    <source>
        <dbReference type="ARBA" id="ARBA00004141"/>
    </source>
</evidence>
<keyword evidence="11" id="KW-1185">Reference proteome</keyword>
<comment type="similarity">
    <text evidence="2">Belongs to the major facilitator superfamily. TCR/Tet family.</text>
</comment>
<comment type="subcellular location">
    <subcellularLocation>
        <location evidence="1">Membrane</location>
        <topology evidence="1">Multi-pass membrane protein</topology>
    </subcellularLocation>
</comment>
<dbReference type="GO" id="GO:0005886">
    <property type="term" value="C:plasma membrane"/>
    <property type="evidence" value="ECO:0007669"/>
    <property type="project" value="TreeGrafter"/>
</dbReference>
<keyword evidence="3" id="KW-0813">Transport</keyword>
<dbReference type="AlphaFoldDB" id="A0A8H6NCY9"/>
<dbReference type="PANTHER" id="PTHR23501:SF193">
    <property type="entry name" value="MULTIDRUG TRANSPORTER, PUTATIVE (AFU_ORTHOLOGUE AFUA_8G00940)-RELATED"/>
    <property type="match status" value="1"/>
</dbReference>
<feature type="transmembrane region" description="Helical" evidence="8">
    <location>
        <begin position="55"/>
        <end position="73"/>
    </location>
</feature>
<dbReference type="FunFam" id="1.20.1250.20:FF:000196">
    <property type="entry name" value="MFS toxin efflux pump (AflT)"/>
    <property type="match status" value="1"/>
</dbReference>